<reference evidence="1 2" key="1">
    <citation type="journal article" date="2015" name="Proc. Natl. Acad. Sci. U.S.A.">
        <title>The resurrection genome of Boea hygrometrica: A blueprint for survival of dehydration.</title>
        <authorList>
            <person name="Xiao L."/>
            <person name="Yang G."/>
            <person name="Zhang L."/>
            <person name="Yang X."/>
            <person name="Zhao S."/>
            <person name="Ji Z."/>
            <person name="Zhou Q."/>
            <person name="Hu M."/>
            <person name="Wang Y."/>
            <person name="Chen M."/>
            <person name="Xu Y."/>
            <person name="Jin H."/>
            <person name="Xiao X."/>
            <person name="Hu G."/>
            <person name="Bao F."/>
            <person name="Hu Y."/>
            <person name="Wan P."/>
            <person name="Li L."/>
            <person name="Deng X."/>
            <person name="Kuang T."/>
            <person name="Xiang C."/>
            <person name="Zhu J.K."/>
            <person name="Oliver M.J."/>
            <person name="He Y."/>
        </authorList>
    </citation>
    <scope>NUCLEOTIDE SEQUENCE [LARGE SCALE GENOMIC DNA]</scope>
    <source>
        <strain evidence="2">cv. XS01</strain>
    </source>
</reference>
<keyword evidence="2" id="KW-1185">Reference proteome</keyword>
<dbReference type="EMBL" id="KV017341">
    <property type="protein sequence ID" value="KZV18581.1"/>
    <property type="molecule type" value="Genomic_DNA"/>
</dbReference>
<gene>
    <name evidence="1" type="ORF">F511_42280</name>
</gene>
<dbReference type="AlphaFoldDB" id="A0A2Z7AAC4"/>
<name>A0A2Z7AAC4_9LAMI</name>
<accession>A0A2Z7AAC4</accession>
<evidence type="ECO:0000313" key="2">
    <source>
        <dbReference type="Proteomes" id="UP000250235"/>
    </source>
</evidence>
<dbReference type="OrthoDB" id="1751168at2759"/>
<dbReference type="Proteomes" id="UP000250235">
    <property type="component" value="Unassembled WGS sequence"/>
</dbReference>
<protein>
    <submittedName>
        <fullName evidence="1">Uncharacterized protein</fullName>
    </submittedName>
</protein>
<organism evidence="1 2">
    <name type="scientific">Dorcoceras hygrometricum</name>
    <dbReference type="NCBI Taxonomy" id="472368"/>
    <lineage>
        <taxon>Eukaryota</taxon>
        <taxon>Viridiplantae</taxon>
        <taxon>Streptophyta</taxon>
        <taxon>Embryophyta</taxon>
        <taxon>Tracheophyta</taxon>
        <taxon>Spermatophyta</taxon>
        <taxon>Magnoliopsida</taxon>
        <taxon>eudicotyledons</taxon>
        <taxon>Gunneridae</taxon>
        <taxon>Pentapetalae</taxon>
        <taxon>asterids</taxon>
        <taxon>lamiids</taxon>
        <taxon>Lamiales</taxon>
        <taxon>Gesneriaceae</taxon>
        <taxon>Didymocarpoideae</taxon>
        <taxon>Trichosporeae</taxon>
        <taxon>Loxocarpinae</taxon>
        <taxon>Dorcoceras</taxon>
    </lineage>
</organism>
<proteinExistence type="predicted"/>
<evidence type="ECO:0000313" key="1">
    <source>
        <dbReference type="EMBL" id="KZV18581.1"/>
    </source>
</evidence>
<sequence length="243" mass="27158">MVAYFFVNAMQVDFASVLAMEHTGMIRMFKSLEETGPMGFMEASRSVYEGAVFEFFGNTTIIAGTIVSFVANRKLVVTKDMFAEAFGLPTEGLVAPNKKKEMKMQYRLLHDIVAKALCAKSGSFDVVTSEKFDLMVATSAGLKVNWAQILNGPAVCLWNFGLRLWNFGLQCPTSPLLPPRKVPLEYLIYTSCADPIPQQAAARTPRLHQPSAVTHLFYAYVRKATDTEFNVFVLGRDLILYWV</sequence>